<dbReference type="SMART" id="SM00248">
    <property type="entry name" value="ANK"/>
    <property type="match status" value="4"/>
</dbReference>
<evidence type="ECO:0000313" key="6">
    <source>
        <dbReference type="EMBL" id="KAF2650978.1"/>
    </source>
</evidence>
<dbReference type="Proteomes" id="UP000799324">
    <property type="component" value="Unassembled WGS sequence"/>
</dbReference>
<dbReference type="SUPFAM" id="SSF48403">
    <property type="entry name" value="Ankyrin repeat"/>
    <property type="match status" value="1"/>
</dbReference>
<feature type="repeat" description="ANK" evidence="3">
    <location>
        <begin position="585"/>
        <end position="617"/>
    </location>
</feature>
<dbReference type="OrthoDB" id="3558752at2759"/>
<evidence type="ECO:0000256" key="5">
    <source>
        <dbReference type="SAM" id="MobiDB-lite"/>
    </source>
</evidence>
<keyword evidence="4" id="KW-0175">Coiled coil</keyword>
<keyword evidence="1" id="KW-0677">Repeat</keyword>
<dbReference type="PROSITE" id="PS50088">
    <property type="entry name" value="ANK_REPEAT"/>
    <property type="match status" value="1"/>
</dbReference>
<proteinExistence type="predicted"/>
<dbReference type="InterPro" id="IPR036770">
    <property type="entry name" value="Ankyrin_rpt-contain_sf"/>
</dbReference>
<reference evidence="6" key="1">
    <citation type="journal article" date="2020" name="Stud. Mycol.">
        <title>101 Dothideomycetes genomes: a test case for predicting lifestyles and emergence of pathogens.</title>
        <authorList>
            <person name="Haridas S."/>
            <person name="Albert R."/>
            <person name="Binder M."/>
            <person name="Bloem J."/>
            <person name="Labutti K."/>
            <person name="Salamov A."/>
            <person name="Andreopoulos B."/>
            <person name="Baker S."/>
            <person name="Barry K."/>
            <person name="Bills G."/>
            <person name="Bluhm B."/>
            <person name="Cannon C."/>
            <person name="Castanera R."/>
            <person name="Culley D."/>
            <person name="Daum C."/>
            <person name="Ezra D."/>
            <person name="Gonzalez J."/>
            <person name="Henrissat B."/>
            <person name="Kuo A."/>
            <person name="Liang C."/>
            <person name="Lipzen A."/>
            <person name="Lutzoni F."/>
            <person name="Magnuson J."/>
            <person name="Mondo S."/>
            <person name="Nolan M."/>
            <person name="Ohm R."/>
            <person name="Pangilinan J."/>
            <person name="Park H.-J."/>
            <person name="Ramirez L."/>
            <person name="Alfaro M."/>
            <person name="Sun H."/>
            <person name="Tritt A."/>
            <person name="Yoshinaga Y."/>
            <person name="Zwiers L.-H."/>
            <person name="Turgeon B."/>
            <person name="Goodwin S."/>
            <person name="Spatafora J."/>
            <person name="Crous P."/>
            <person name="Grigoriev I."/>
        </authorList>
    </citation>
    <scope>NUCLEOTIDE SEQUENCE</scope>
    <source>
        <strain evidence="6">CBS 122681</strain>
    </source>
</reference>
<accession>A0A6A6SWY8</accession>
<dbReference type="PANTHER" id="PTHR24201">
    <property type="entry name" value="ANK_REP_REGION DOMAIN-CONTAINING PROTEIN"/>
    <property type="match status" value="1"/>
</dbReference>
<evidence type="ECO:0000256" key="4">
    <source>
        <dbReference type="SAM" id="Coils"/>
    </source>
</evidence>
<dbReference type="Gene3D" id="1.25.40.20">
    <property type="entry name" value="Ankyrin repeat-containing domain"/>
    <property type="match status" value="2"/>
</dbReference>
<keyword evidence="7" id="KW-1185">Reference proteome</keyword>
<organism evidence="6 7">
    <name type="scientific">Lophiostoma macrostomum CBS 122681</name>
    <dbReference type="NCBI Taxonomy" id="1314788"/>
    <lineage>
        <taxon>Eukaryota</taxon>
        <taxon>Fungi</taxon>
        <taxon>Dikarya</taxon>
        <taxon>Ascomycota</taxon>
        <taxon>Pezizomycotina</taxon>
        <taxon>Dothideomycetes</taxon>
        <taxon>Pleosporomycetidae</taxon>
        <taxon>Pleosporales</taxon>
        <taxon>Lophiostomataceae</taxon>
        <taxon>Lophiostoma</taxon>
    </lineage>
</organism>
<dbReference type="InterPro" id="IPR002110">
    <property type="entry name" value="Ankyrin_rpt"/>
</dbReference>
<evidence type="ECO:0000313" key="7">
    <source>
        <dbReference type="Proteomes" id="UP000799324"/>
    </source>
</evidence>
<keyword evidence="2 3" id="KW-0040">ANK repeat</keyword>
<feature type="coiled-coil region" evidence="4">
    <location>
        <begin position="242"/>
        <end position="276"/>
    </location>
</feature>
<evidence type="ECO:0000256" key="1">
    <source>
        <dbReference type="ARBA" id="ARBA00022737"/>
    </source>
</evidence>
<evidence type="ECO:0000256" key="2">
    <source>
        <dbReference type="ARBA" id="ARBA00023043"/>
    </source>
</evidence>
<dbReference type="Pfam" id="PF12796">
    <property type="entry name" value="Ank_2"/>
    <property type="match status" value="1"/>
</dbReference>
<dbReference type="GO" id="GO:0005634">
    <property type="term" value="C:nucleus"/>
    <property type="evidence" value="ECO:0007669"/>
    <property type="project" value="TreeGrafter"/>
</dbReference>
<evidence type="ECO:0000256" key="3">
    <source>
        <dbReference type="PROSITE-ProRule" id="PRU00023"/>
    </source>
</evidence>
<dbReference type="EMBL" id="MU004438">
    <property type="protein sequence ID" value="KAF2650978.1"/>
    <property type="molecule type" value="Genomic_DNA"/>
</dbReference>
<dbReference type="InterPro" id="IPR050776">
    <property type="entry name" value="Ank_Repeat/CDKN_Inhibitor"/>
</dbReference>
<gene>
    <name evidence="6" type="ORF">K491DRAFT_720247</name>
</gene>
<dbReference type="PANTHER" id="PTHR24201:SF16">
    <property type="entry name" value="ANKYRIN-1-LIKE-RELATED"/>
    <property type="match status" value="1"/>
</dbReference>
<name>A0A6A6SWY8_9PLEO</name>
<dbReference type="PROSITE" id="PS50297">
    <property type="entry name" value="ANK_REP_REGION"/>
    <property type="match status" value="1"/>
</dbReference>
<feature type="region of interest" description="Disordered" evidence="5">
    <location>
        <begin position="350"/>
        <end position="369"/>
    </location>
</feature>
<protein>
    <submittedName>
        <fullName evidence="6">Ankyrin</fullName>
    </submittedName>
</protein>
<sequence>MVDPLTTLSAASNVVQFIELVIKIVGKSRAIHKSASGVLDEHKHLEDVTTDLGILTGKLRGSITVSEVPTCFTEDEQALSDLCAGCLEVSGQLAAALSRLKGKGNVGAFRSLRQAFKCVWNKDDIDNLEKTVRVRNVDVLVIQQSERFASLDESTQTMIQTLNSIHTEAQINLQEQDERAIALHSHTVTVVADHALEIVEGQDALRQQVNSLSVQTDQSSREVLDAQAHANAAAESWMSRNLAEHQRTRDEMQRFKDEAETQVITLTEEIRLLKIELEASVKHIAATIGTVSKKKQREMKEISNAKFALWVAKEIILEKLKAFLALFRFNFTAEAQTNAAQEETWKLLPYPRPGEATTRDTSSESLDVPLSGPERSLAWATSYHNLRYSIAARNVPLVRKLLEEGADPNARSPGDGDETLLDVAIASAYERTQLDTVSSVMLMRRHAMDMIRLLLEFGAGAEGIERMRANPRPLTDHITKHLPDYPQSGTRLVLDPLPGVDWTIQQLLDARQHPYFRDILSLVDATWSGDLEEAKRLLLGRSRRLCTRADVFRASPLGAAVLREDEAMVNLFLEHGASPDVLDATGCSPLAIAVHSGNEAIIRLLVSRGVDITIRDKVLGITAIEYAMQQSKYACCSLMLTSNNQTRSNLLRFTEDYGPLLSRLLTEMARASKIPNLADMMKERDHYLYSQKELIGTNVEDLRSFLKRWEGELREVIEDNDLRQLCLDLDTRPYGIRKDLSSLQPFQD</sequence>
<dbReference type="AlphaFoldDB" id="A0A6A6SWY8"/>